<feature type="chain" id="PRO_5013881973" evidence="2">
    <location>
        <begin position="19"/>
        <end position="245"/>
    </location>
</feature>
<dbReference type="OrthoDB" id="536034at2"/>
<protein>
    <submittedName>
        <fullName evidence="3">DUF928 domain-containing protein</fullName>
    </submittedName>
</protein>
<name>A0A2G4EUX6_9CYAN</name>
<evidence type="ECO:0000256" key="2">
    <source>
        <dbReference type="SAM" id="SignalP"/>
    </source>
</evidence>
<dbReference type="Proteomes" id="UP000226442">
    <property type="component" value="Unassembled WGS sequence"/>
</dbReference>
<dbReference type="InterPro" id="IPR010328">
    <property type="entry name" value="DUF928"/>
</dbReference>
<dbReference type="Pfam" id="PF06051">
    <property type="entry name" value="DUF928"/>
    <property type="match status" value="1"/>
</dbReference>
<dbReference type="EMBL" id="NXIB02000212">
    <property type="protein sequence ID" value="PHX53335.1"/>
    <property type="molecule type" value="Genomic_DNA"/>
</dbReference>
<sequence length="245" mass="26712">MKRFLHLAKLTVALSAIAATVPTLSAPVQAQSQPILLSQNLNFQPPDVTAPSNRQGGTHRGNGQCPGGLSITPLVPTSNIGLTLTDSPTFFVYVPQTDAPIEFTLLSEKEDELIYETGFKVDKPGIVGVRVPSGNKTKSIEAGKRYVWSFSMICDPQDRSADLVVKGWVQRVEKQANIQSDLQKSDPITRLKVYAQNGIWYETLSALADLRSQTPSDSILTAEWNKLLHSQGLDSIATKPLVQSL</sequence>
<evidence type="ECO:0000313" key="3">
    <source>
        <dbReference type="EMBL" id="PHX53335.1"/>
    </source>
</evidence>
<organism evidence="3 4">
    <name type="scientific">Tychonema bourrellyi FEM_GT703</name>
    <dbReference type="NCBI Taxonomy" id="2040638"/>
    <lineage>
        <taxon>Bacteria</taxon>
        <taxon>Bacillati</taxon>
        <taxon>Cyanobacteriota</taxon>
        <taxon>Cyanophyceae</taxon>
        <taxon>Oscillatoriophycideae</taxon>
        <taxon>Oscillatoriales</taxon>
        <taxon>Microcoleaceae</taxon>
        <taxon>Tychonema</taxon>
    </lineage>
</organism>
<keyword evidence="2" id="KW-0732">Signal</keyword>
<comment type="caution">
    <text evidence="3">The sequence shown here is derived from an EMBL/GenBank/DDBJ whole genome shotgun (WGS) entry which is preliminary data.</text>
</comment>
<feature type="signal peptide" evidence="2">
    <location>
        <begin position="1"/>
        <end position="18"/>
    </location>
</feature>
<evidence type="ECO:0000313" key="4">
    <source>
        <dbReference type="Proteomes" id="UP000226442"/>
    </source>
</evidence>
<accession>A0A2G4EUX6</accession>
<feature type="region of interest" description="Disordered" evidence="1">
    <location>
        <begin position="42"/>
        <end position="68"/>
    </location>
</feature>
<proteinExistence type="predicted"/>
<evidence type="ECO:0000256" key="1">
    <source>
        <dbReference type="SAM" id="MobiDB-lite"/>
    </source>
</evidence>
<keyword evidence="4" id="KW-1185">Reference proteome</keyword>
<dbReference type="RefSeq" id="WP_096829892.1">
    <property type="nucleotide sequence ID" value="NZ_NXIB02000212.1"/>
</dbReference>
<gene>
    <name evidence="3" type="ORF">CP500_022035</name>
</gene>
<dbReference type="AlphaFoldDB" id="A0A2G4EUX6"/>
<reference evidence="3" key="1">
    <citation type="submission" date="2017-10" db="EMBL/GenBank/DDBJ databases">
        <title>Draft genome sequence of the planktic cyanobacteria Tychonema bourrellyi isolated from alpine lentic freshwater.</title>
        <authorList>
            <person name="Tett A."/>
            <person name="Armanini F."/>
            <person name="Asnicar F."/>
            <person name="Boscaini A."/>
            <person name="Pasolli E."/>
            <person name="Zolfo M."/>
            <person name="Donati C."/>
            <person name="Salmaso N."/>
            <person name="Segata N."/>
        </authorList>
    </citation>
    <scope>NUCLEOTIDE SEQUENCE</scope>
    <source>
        <strain evidence="3">FEM_GT703</strain>
    </source>
</reference>